<gene>
    <name evidence="1" type="ORF">JS756_32190</name>
</gene>
<proteinExistence type="predicted"/>
<keyword evidence="2" id="KW-1185">Reference proteome</keyword>
<dbReference type="RefSeq" id="WP_205386801.1">
    <property type="nucleotide sequence ID" value="NZ_JAFFZS010000044.1"/>
</dbReference>
<comment type="caution">
    <text evidence="1">The sequence shown here is derived from an EMBL/GenBank/DDBJ whole genome shotgun (WGS) entry which is preliminary data.</text>
</comment>
<accession>A0ABS2VZU9</accession>
<evidence type="ECO:0000313" key="1">
    <source>
        <dbReference type="EMBL" id="MBN0048671.1"/>
    </source>
</evidence>
<organism evidence="1 2">
    <name type="scientific">Streptomyces actuosus</name>
    <dbReference type="NCBI Taxonomy" id="1885"/>
    <lineage>
        <taxon>Bacteria</taxon>
        <taxon>Bacillati</taxon>
        <taxon>Actinomycetota</taxon>
        <taxon>Actinomycetes</taxon>
        <taxon>Kitasatosporales</taxon>
        <taxon>Streptomycetaceae</taxon>
        <taxon>Streptomyces</taxon>
    </lineage>
</organism>
<sequence length="314" mass="34479">MAPTRQLKEPARPTAPHGATFADALHAAIEASGLSLDRIRHALDARGVRISVTTLSYWRRGRSQPERAPSMLAVKLLEEVLELPTGALSALLGPPRPRGRYATAPPAAERLHPTELWPGEQWIAEVCEELEVTLDDDLERLSIHDVLQVPSGPGECVLRMNQVVRAGANGVSRCLVVHAADEDTDELPRIGAVRHARLGRVRHQPTTRIVAAELLLDAPLSIGDTAVFAYEVRFTADSPATCYGRRFAVPVRQYVLQVQFTPGAAPAHCYRYERDPGSDADRARHQLWLGASASAHLVSLDQQPGHAGIRWEWQ</sequence>
<name>A0ABS2VZU9_STRAS</name>
<dbReference type="EMBL" id="JAFFZS010000044">
    <property type="protein sequence ID" value="MBN0048671.1"/>
    <property type="molecule type" value="Genomic_DNA"/>
</dbReference>
<dbReference type="Proteomes" id="UP000788262">
    <property type="component" value="Unassembled WGS sequence"/>
</dbReference>
<reference evidence="1 2" key="1">
    <citation type="submission" date="2021-02" db="EMBL/GenBank/DDBJ databases">
        <title>Whole genome sequencing of Streptomyces actuosus VRA1.</title>
        <authorList>
            <person name="Sen G."/>
            <person name="Sen A."/>
        </authorList>
    </citation>
    <scope>NUCLEOTIDE SEQUENCE [LARGE SCALE GENOMIC DNA]</scope>
    <source>
        <strain evidence="1 2">VRA1</strain>
    </source>
</reference>
<evidence type="ECO:0000313" key="2">
    <source>
        <dbReference type="Proteomes" id="UP000788262"/>
    </source>
</evidence>
<protein>
    <recommendedName>
        <fullName evidence="3">XRE family transcriptional regulator</fullName>
    </recommendedName>
</protein>
<evidence type="ECO:0008006" key="3">
    <source>
        <dbReference type="Google" id="ProtNLM"/>
    </source>
</evidence>